<gene>
    <name evidence="2" type="ORF">SAMN02910414_00995</name>
</gene>
<proteinExistence type="predicted"/>
<dbReference type="PANTHER" id="PTHR35271">
    <property type="entry name" value="ABC TRANSPORTER, SUBSTRATE-BINDING LIPOPROTEIN-RELATED"/>
    <property type="match status" value="1"/>
</dbReference>
<protein>
    <submittedName>
        <fullName evidence="2">Putative ABC transport system substrate-binding protein</fullName>
    </submittedName>
</protein>
<dbReference type="Gene3D" id="3.40.50.2300">
    <property type="match status" value="2"/>
</dbReference>
<dbReference type="eggNOG" id="COG2984">
    <property type="taxonomic scope" value="Bacteria"/>
</dbReference>
<accession>A0A1H3HZD6</accession>
<dbReference type="PROSITE" id="PS51257">
    <property type="entry name" value="PROKAR_LIPOPROTEIN"/>
    <property type="match status" value="1"/>
</dbReference>
<dbReference type="InterPro" id="IPR028082">
    <property type="entry name" value="Peripla_BP_I"/>
</dbReference>
<dbReference type="STRING" id="1122142.SAMN02910414_00995"/>
<name>A0A1H3HZD6_9FIRM</name>
<evidence type="ECO:0000313" key="3">
    <source>
        <dbReference type="Proteomes" id="UP000183918"/>
    </source>
</evidence>
<evidence type="ECO:0000256" key="1">
    <source>
        <dbReference type="SAM" id="SignalP"/>
    </source>
</evidence>
<dbReference type="PANTHER" id="PTHR35271:SF1">
    <property type="entry name" value="ABC TRANSPORTER, SUBSTRATE-BINDING LIPOPROTEIN"/>
    <property type="match status" value="1"/>
</dbReference>
<dbReference type="Proteomes" id="UP000183918">
    <property type="component" value="Unassembled WGS sequence"/>
</dbReference>
<dbReference type="EMBL" id="FNPG01000010">
    <property type="protein sequence ID" value="SDY20209.1"/>
    <property type="molecule type" value="Genomic_DNA"/>
</dbReference>
<reference evidence="2 3" key="1">
    <citation type="submission" date="2016-10" db="EMBL/GenBank/DDBJ databases">
        <authorList>
            <person name="de Groot N.N."/>
        </authorList>
    </citation>
    <scope>NUCLEOTIDE SEQUENCE [LARGE SCALE GENOMIC DNA]</scope>
    <source>
        <strain evidence="2 3">DSM 14045</strain>
    </source>
</reference>
<sequence>MNIKKLSKSIAIVSALTLSCSLFGGCSLKNGSSQKQSFNNNAKYKIGICQFVKHPALDKATKGFKDYLTKKLGKDVTFDEQNAQGDAAVCTSITTTFTTNKYDLILANATPALQAASASTKDIPILGTSVTDYATALGIDSSKWTGTTNKNISGTSDLAPIKDQADCVKELFPKAKTIGILYCSSEANSSYQAKEFKKYIEKYGYVTKDYLFNDSNDVASVAKTACDNSDILYIPTDNTAASCAEAINNVALPAKTPIFCGEEGICKGCGVATLSIDYYDLGVQTAKMAYKILVNKKNPKNMEIEFATKLTKEYNEENCKKLGIDIPKDYKKIKK</sequence>
<dbReference type="AlphaFoldDB" id="A0A1H3HZD6"/>
<feature type="signal peptide" evidence="1">
    <location>
        <begin position="1"/>
        <end position="24"/>
    </location>
</feature>
<keyword evidence="3" id="KW-1185">Reference proteome</keyword>
<dbReference type="Pfam" id="PF04392">
    <property type="entry name" value="ABC_sub_bind"/>
    <property type="match status" value="1"/>
</dbReference>
<keyword evidence="1" id="KW-0732">Signal</keyword>
<dbReference type="InterPro" id="IPR007487">
    <property type="entry name" value="ABC_transpt-TYRBP-like"/>
</dbReference>
<organism evidence="2 3">
    <name type="scientific">Lachnobacterium bovis DSM 14045</name>
    <dbReference type="NCBI Taxonomy" id="1122142"/>
    <lineage>
        <taxon>Bacteria</taxon>
        <taxon>Bacillati</taxon>
        <taxon>Bacillota</taxon>
        <taxon>Clostridia</taxon>
        <taxon>Lachnospirales</taxon>
        <taxon>Lachnospiraceae</taxon>
        <taxon>Lachnobacterium</taxon>
    </lineage>
</organism>
<dbReference type="CDD" id="cd06325">
    <property type="entry name" value="PBP1_ABC_unchar_transporter"/>
    <property type="match status" value="1"/>
</dbReference>
<dbReference type="OrthoDB" id="9776955at2"/>
<dbReference type="SUPFAM" id="SSF53822">
    <property type="entry name" value="Periplasmic binding protein-like I"/>
    <property type="match status" value="1"/>
</dbReference>
<feature type="chain" id="PRO_5039583348" evidence="1">
    <location>
        <begin position="25"/>
        <end position="335"/>
    </location>
</feature>
<evidence type="ECO:0000313" key="2">
    <source>
        <dbReference type="EMBL" id="SDY20209.1"/>
    </source>
</evidence>